<dbReference type="EMBL" id="HG916855">
    <property type="protein sequence ID" value="CDM62548.1"/>
    <property type="molecule type" value="Genomic_DNA"/>
</dbReference>
<evidence type="ECO:0000313" key="5">
    <source>
        <dbReference type="EMBL" id="CDM62548.1"/>
    </source>
</evidence>
<dbReference type="GO" id="GO:0043565">
    <property type="term" value="F:sequence-specific DNA binding"/>
    <property type="evidence" value="ECO:0007669"/>
    <property type="project" value="InterPro"/>
</dbReference>
<keyword evidence="6" id="KW-1185">Reference proteome</keyword>
<keyword evidence="5" id="KW-0614">Plasmid</keyword>
<dbReference type="PANTHER" id="PTHR46796:SF14">
    <property type="entry name" value="TRANSCRIPTIONAL REGULATORY PROTEIN"/>
    <property type="match status" value="1"/>
</dbReference>
<dbReference type="PATRIC" id="fig|348824.6.peg.6885"/>
<dbReference type="AlphaFoldDB" id="W6RV77"/>
<evidence type="ECO:0000313" key="6">
    <source>
        <dbReference type="Proteomes" id="UP000019443"/>
    </source>
</evidence>
<reference evidence="5" key="1">
    <citation type="submission" date="2013-11" db="EMBL/GenBank/DDBJ databases">
        <title>Draft genome sequence of the broad-host-range Rhizobium sp. LPU83 strain, a member of the low-genetic diversity Oregon-like Rhizobium sp. group.</title>
        <authorList>
            <person name="Wibberg D."/>
            <person name="Puehler A."/>
            <person name="Schlueter A."/>
        </authorList>
    </citation>
    <scope>NUCLEOTIDE SEQUENCE [LARGE SCALE GENOMIC DNA]</scope>
    <source>
        <strain evidence="5">LPU83</strain>
        <plasmid evidence="5">pLPU83d</plasmid>
    </source>
</reference>
<name>W6RV77_9HYPH</name>
<evidence type="ECO:0000256" key="3">
    <source>
        <dbReference type="ARBA" id="ARBA00023163"/>
    </source>
</evidence>
<dbReference type="PANTHER" id="PTHR46796">
    <property type="entry name" value="HTH-TYPE TRANSCRIPTIONAL ACTIVATOR RHAS-RELATED"/>
    <property type="match status" value="1"/>
</dbReference>
<dbReference type="InterPro" id="IPR018060">
    <property type="entry name" value="HTH_AraC"/>
</dbReference>
<geneLocation type="plasmid" evidence="5 6">
    <name>pLPU83d</name>
</geneLocation>
<organism evidence="5 6">
    <name type="scientific">Rhizobium favelukesii</name>
    <dbReference type="NCBI Taxonomy" id="348824"/>
    <lineage>
        <taxon>Bacteria</taxon>
        <taxon>Pseudomonadati</taxon>
        <taxon>Pseudomonadota</taxon>
        <taxon>Alphaproteobacteria</taxon>
        <taxon>Hyphomicrobiales</taxon>
        <taxon>Rhizobiaceae</taxon>
        <taxon>Rhizobium/Agrobacterium group</taxon>
        <taxon>Rhizobium</taxon>
    </lineage>
</organism>
<dbReference type="Pfam" id="PF12833">
    <property type="entry name" value="HTH_18"/>
    <property type="match status" value="1"/>
</dbReference>
<dbReference type="SUPFAM" id="SSF46689">
    <property type="entry name" value="Homeodomain-like"/>
    <property type="match status" value="2"/>
</dbReference>
<feature type="domain" description="HTH araC/xylS-type" evidence="4">
    <location>
        <begin position="191"/>
        <end position="288"/>
    </location>
</feature>
<proteinExistence type="predicted"/>
<dbReference type="GO" id="GO:0003700">
    <property type="term" value="F:DNA-binding transcription factor activity"/>
    <property type="evidence" value="ECO:0007669"/>
    <property type="project" value="InterPro"/>
</dbReference>
<evidence type="ECO:0000256" key="2">
    <source>
        <dbReference type="ARBA" id="ARBA00023125"/>
    </source>
</evidence>
<evidence type="ECO:0000259" key="4">
    <source>
        <dbReference type="PROSITE" id="PS01124"/>
    </source>
</evidence>
<dbReference type="InterPro" id="IPR009057">
    <property type="entry name" value="Homeodomain-like_sf"/>
</dbReference>
<dbReference type="RefSeq" id="WP_024315148.1">
    <property type="nucleotide sequence ID" value="NZ_ATTO01000018.1"/>
</dbReference>
<keyword evidence="1" id="KW-0805">Transcription regulation</keyword>
<gene>
    <name evidence="5" type="ORF">LPU83_pLPU83d_1178</name>
</gene>
<dbReference type="KEGG" id="rhl:LPU83_pLPU83d_1178"/>
<dbReference type="Gene3D" id="1.10.10.60">
    <property type="entry name" value="Homeodomain-like"/>
    <property type="match status" value="2"/>
</dbReference>
<sequence>MDINPEYSAGGALAACQSVLQGSAVTITRLNYDGHDLPPRAVNKRIDAFNVITQLVDFSHHRLWRGENLVHDGGHKRGTLAITDLRDEWRCHHLSPFDNVRFQIPFSYIRQFAFEVGRPEFTHIRCQPGTRDDVILGLAQALLPAFHNPKTASQLFLEQIVLAMMTHLAQNYGGLHFPSHRKGTLAPWQEKRATEFLSAHVNSQVSIDEVAEACNLSRSYFIKAFKETFGKPPYRWLIEYRVARAKDFLASDMPIAEIATACGFADQSHMTRIFSEVVGEPPGHWRKHSR</sequence>
<dbReference type="SMART" id="SM00342">
    <property type="entry name" value="HTH_ARAC"/>
    <property type="match status" value="1"/>
</dbReference>
<accession>W6RV77</accession>
<dbReference type="PROSITE" id="PS01124">
    <property type="entry name" value="HTH_ARAC_FAMILY_2"/>
    <property type="match status" value="1"/>
</dbReference>
<protein>
    <submittedName>
        <fullName evidence="5">AraC family transcriptional regulator</fullName>
    </submittedName>
</protein>
<dbReference type="InterPro" id="IPR050204">
    <property type="entry name" value="AraC_XylS_family_regulators"/>
</dbReference>
<keyword evidence="3" id="KW-0804">Transcription</keyword>
<dbReference type="HOGENOM" id="CLU_000445_88_4_5"/>
<dbReference type="Proteomes" id="UP000019443">
    <property type="component" value="Plasmid pLPU83d"/>
</dbReference>
<evidence type="ECO:0000256" key="1">
    <source>
        <dbReference type="ARBA" id="ARBA00023015"/>
    </source>
</evidence>
<keyword evidence="2" id="KW-0238">DNA-binding</keyword>